<reference evidence="4 5" key="1">
    <citation type="submission" date="2024-01" db="EMBL/GenBank/DDBJ databases">
        <authorList>
            <person name="Allen C."/>
            <person name="Tagirdzhanova G."/>
        </authorList>
    </citation>
    <scope>NUCLEOTIDE SEQUENCE [LARGE SCALE GENOMIC DNA]</scope>
    <source>
        <strain evidence="4 5">CBS 573.63</strain>
    </source>
</reference>
<feature type="coiled-coil region" evidence="3">
    <location>
        <begin position="103"/>
        <end position="130"/>
    </location>
</feature>
<dbReference type="CDD" id="cd23161">
    <property type="entry name" value="Prefoldin_6"/>
    <property type="match status" value="1"/>
</dbReference>
<dbReference type="SUPFAM" id="SSF46579">
    <property type="entry name" value="Prefoldin"/>
    <property type="match status" value="1"/>
</dbReference>
<accession>A0ABP0DWZ4</accession>
<organism evidence="4 5">
    <name type="scientific">Sporothrix epigloea</name>
    <dbReference type="NCBI Taxonomy" id="1892477"/>
    <lineage>
        <taxon>Eukaryota</taxon>
        <taxon>Fungi</taxon>
        <taxon>Dikarya</taxon>
        <taxon>Ascomycota</taxon>
        <taxon>Pezizomycotina</taxon>
        <taxon>Sordariomycetes</taxon>
        <taxon>Sordariomycetidae</taxon>
        <taxon>Ophiostomatales</taxon>
        <taxon>Ophiostomataceae</taxon>
        <taxon>Sporothrix</taxon>
    </lineage>
</organism>
<comment type="caution">
    <text evidence="4">The sequence shown here is derived from an EMBL/GenBank/DDBJ whole genome shotgun (WGS) entry which is preliminary data.</text>
</comment>
<dbReference type="PANTHER" id="PTHR21431:SF0">
    <property type="entry name" value="PREFOLDIN SUBUNIT 6"/>
    <property type="match status" value="1"/>
</dbReference>
<dbReference type="InterPro" id="IPR009053">
    <property type="entry name" value="Prefoldin"/>
</dbReference>
<dbReference type="Gene3D" id="1.10.287.370">
    <property type="match status" value="1"/>
</dbReference>
<comment type="similarity">
    <text evidence="1">Belongs to the prefoldin subunit beta family.</text>
</comment>
<dbReference type="InterPro" id="IPR002777">
    <property type="entry name" value="PFD_beta-like"/>
</dbReference>
<evidence type="ECO:0000256" key="2">
    <source>
        <dbReference type="ARBA" id="ARBA00023186"/>
    </source>
</evidence>
<gene>
    <name evidence="4" type="primary">YKE2</name>
    <name evidence="4" type="ORF">SEPCBS57363_004645</name>
</gene>
<sequence>MATVADDPQGKLRLLTDEYTKLQQEQQKLVVSQQRLNAQKTENEGVKQVGSLFQFLISICASSRLTMQEFEKLKDGETIYKLIGPVLLKQDKLEANSTVKGRLDFIDKEIDRLEGEIKESNDKMDAIKDQIMATQTSAQPAQ</sequence>
<proteinExistence type="inferred from homology"/>
<name>A0ABP0DWZ4_9PEZI</name>
<evidence type="ECO:0000313" key="5">
    <source>
        <dbReference type="Proteomes" id="UP001642501"/>
    </source>
</evidence>
<evidence type="ECO:0000256" key="3">
    <source>
        <dbReference type="SAM" id="Coils"/>
    </source>
</evidence>
<dbReference type="PANTHER" id="PTHR21431">
    <property type="entry name" value="PREFOLDIN SUBUNIT 6"/>
    <property type="match status" value="1"/>
</dbReference>
<evidence type="ECO:0000256" key="1">
    <source>
        <dbReference type="ARBA" id="ARBA00008045"/>
    </source>
</evidence>
<dbReference type="Pfam" id="PF01920">
    <property type="entry name" value="Prefoldin_2"/>
    <property type="match status" value="1"/>
</dbReference>
<dbReference type="EMBL" id="CAWUOM010000089">
    <property type="protein sequence ID" value="CAK7271487.1"/>
    <property type="molecule type" value="Genomic_DNA"/>
</dbReference>
<dbReference type="Proteomes" id="UP001642501">
    <property type="component" value="Unassembled WGS sequence"/>
</dbReference>
<keyword evidence="3" id="KW-0175">Coiled coil</keyword>
<protein>
    <submittedName>
        <fullName evidence="4">Prefoldin subunit 6</fullName>
    </submittedName>
</protein>
<keyword evidence="2" id="KW-0143">Chaperone</keyword>
<evidence type="ECO:0000313" key="4">
    <source>
        <dbReference type="EMBL" id="CAK7271487.1"/>
    </source>
</evidence>
<keyword evidence="5" id="KW-1185">Reference proteome</keyword>